<dbReference type="EMBL" id="MDEE01000060">
    <property type="protein sequence ID" value="PPU50003.1"/>
    <property type="molecule type" value="Genomic_DNA"/>
</dbReference>
<accession>A0A2S7BWX4</accession>
<comment type="caution">
    <text evidence="1">The sequence shown here is derived from an EMBL/GenBank/DDBJ whole genome shotgun (WGS) entry which is preliminary data.</text>
</comment>
<reference evidence="1 2" key="1">
    <citation type="submission" date="2016-08" db="EMBL/GenBank/DDBJ databases">
        <authorList>
            <person name="Seilhamer J.J."/>
        </authorList>
    </citation>
    <scope>NUCLEOTIDE SEQUENCE [LARGE SCALE GENOMIC DNA]</scope>
    <source>
        <strain evidence="1 2">CFBP7245</strain>
    </source>
</reference>
<name>A0A2S7BWX4_9XANT</name>
<evidence type="ECO:0000313" key="2">
    <source>
        <dbReference type="Proteomes" id="UP000238908"/>
    </source>
</evidence>
<dbReference type="AlphaFoldDB" id="A0A2S7BWX4"/>
<gene>
    <name evidence="1" type="ORF">XdyCFBP7245_21750</name>
</gene>
<proteinExistence type="predicted"/>
<dbReference type="RefSeq" id="WP_104617482.1">
    <property type="nucleotide sequence ID" value="NZ_MDEE01000060.1"/>
</dbReference>
<organism evidence="1 2">
    <name type="scientific">Xanthomonas dyei</name>
    <dbReference type="NCBI Taxonomy" id="743699"/>
    <lineage>
        <taxon>Bacteria</taxon>
        <taxon>Pseudomonadati</taxon>
        <taxon>Pseudomonadota</taxon>
        <taxon>Gammaproteobacteria</taxon>
        <taxon>Lysobacterales</taxon>
        <taxon>Lysobacteraceae</taxon>
        <taxon>Xanthomonas</taxon>
    </lineage>
</organism>
<sequence length="70" mass="7706">MAKLRRSKRDSPERCGHSALLGLVVQTFPNAQMTIDGNACRPPGLIRPQRYSAAATLLTLTQRDPMTGIR</sequence>
<evidence type="ECO:0000313" key="1">
    <source>
        <dbReference type="EMBL" id="PPU50003.1"/>
    </source>
</evidence>
<protein>
    <submittedName>
        <fullName evidence="1">Uncharacterized protein</fullName>
    </submittedName>
</protein>
<dbReference type="Proteomes" id="UP000238908">
    <property type="component" value="Unassembled WGS sequence"/>
</dbReference>